<dbReference type="Proteomes" id="UP000534783">
    <property type="component" value="Unassembled WGS sequence"/>
</dbReference>
<gene>
    <name evidence="2" type="ORF">MNODULE_01650</name>
</gene>
<keyword evidence="3" id="KW-1185">Reference proteome</keyword>
<organism evidence="2 3">
    <name type="scientific">Candidatus Manganitrophus noduliformans</name>
    <dbReference type="NCBI Taxonomy" id="2606439"/>
    <lineage>
        <taxon>Bacteria</taxon>
        <taxon>Pseudomonadati</taxon>
        <taxon>Nitrospirota</taxon>
        <taxon>Nitrospiria</taxon>
        <taxon>Candidatus Troglogloeales</taxon>
        <taxon>Candidatus Manganitrophaceae</taxon>
        <taxon>Candidatus Manganitrophus</taxon>
    </lineage>
</organism>
<name>A0A7X6DLL3_9BACT</name>
<dbReference type="EMBL" id="VTOW01000001">
    <property type="protein sequence ID" value="NKE69455.1"/>
    <property type="molecule type" value="Genomic_DNA"/>
</dbReference>
<feature type="signal peptide" evidence="1">
    <location>
        <begin position="1"/>
        <end position="26"/>
    </location>
</feature>
<dbReference type="AlphaFoldDB" id="A0A7X6DLL3"/>
<protein>
    <recommendedName>
        <fullName evidence="4">DUF5666 domain-containing protein</fullName>
    </recommendedName>
</protein>
<evidence type="ECO:0008006" key="4">
    <source>
        <dbReference type="Google" id="ProtNLM"/>
    </source>
</evidence>
<sequence>MKKGLIRGFLILTMIAQLFYAGQVLADDEPSSGHREVSGTVEKVESDLISVKTEEGTTRTFTVSESKRENVRSLKAGDKVVLEMDEGNQIIDIHREGSIITKGDHRHRSIAGTLKMFSRADKKIIIESNDGGTESFLVKDSAASKLGSIREGTQVTLEIDEQNRVMDVHGG</sequence>
<keyword evidence="1" id="KW-0732">Signal</keyword>
<evidence type="ECO:0000313" key="2">
    <source>
        <dbReference type="EMBL" id="NKE69455.1"/>
    </source>
</evidence>
<dbReference type="RefSeq" id="WP_168057752.1">
    <property type="nucleotide sequence ID" value="NZ_VTOW01000001.1"/>
</dbReference>
<evidence type="ECO:0000256" key="1">
    <source>
        <dbReference type="SAM" id="SignalP"/>
    </source>
</evidence>
<evidence type="ECO:0000313" key="3">
    <source>
        <dbReference type="Proteomes" id="UP000534783"/>
    </source>
</evidence>
<reference evidence="2 3" key="1">
    <citation type="journal article" date="2020" name="Nature">
        <title>Bacterial chemolithoautotrophy via manganese oxidation.</title>
        <authorList>
            <person name="Yu H."/>
            <person name="Leadbetter J.R."/>
        </authorList>
    </citation>
    <scope>NUCLEOTIDE SEQUENCE [LARGE SCALE GENOMIC DNA]</scope>
    <source>
        <strain evidence="2 3">Mn-1</strain>
    </source>
</reference>
<proteinExistence type="predicted"/>
<accession>A0A7X6DLL3</accession>
<feature type="chain" id="PRO_5030551906" description="DUF5666 domain-containing protein" evidence="1">
    <location>
        <begin position="27"/>
        <end position="171"/>
    </location>
</feature>
<comment type="caution">
    <text evidence="2">The sequence shown here is derived from an EMBL/GenBank/DDBJ whole genome shotgun (WGS) entry which is preliminary data.</text>
</comment>